<gene>
    <name evidence="6" type="ORF">OCK74_13420</name>
</gene>
<reference evidence="6" key="1">
    <citation type="submission" date="2022-09" db="EMBL/GenBank/DDBJ databases">
        <authorList>
            <person name="Yuan C."/>
            <person name="Ke Z."/>
        </authorList>
    </citation>
    <scope>NUCLEOTIDE SEQUENCE</scope>
    <source>
        <strain evidence="6">LB-8</strain>
    </source>
</reference>
<dbReference type="PANTHER" id="PTHR10961">
    <property type="entry name" value="PEROXISOMAL SARCOSINE OXIDASE"/>
    <property type="match status" value="1"/>
</dbReference>
<evidence type="ECO:0000259" key="5">
    <source>
        <dbReference type="Pfam" id="PF01266"/>
    </source>
</evidence>
<keyword evidence="7" id="KW-1185">Reference proteome</keyword>
<dbReference type="GO" id="GO:0050660">
    <property type="term" value="F:flavin adenine dinucleotide binding"/>
    <property type="evidence" value="ECO:0007669"/>
    <property type="project" value="InterPro"/>
</dbReference>
<organism evidence="6 7">
    <name type="scientific">Paraflavisolibacter caeni</name>
    <dbReference type="NCBI Taxonomy" id="2982496"/>
    <lineage>
        <taxon>Bacteria</taxon>
        <taxon>Pseudomonadati</taxon>
        <taxon>Bacteroidota</taxon>
        <taxon>Chitinophagia</taxon>
        <taxon>Chitinophagales</taxon>
        <taxon>Chitinophagaceae</taxon>
        <taxon>Paraflavisolibacter</taxon>
    </lineage>
</organism>
<feature type="domain" description="FAD dependent oxidoreductase" evidence="5">
    <location>
        <begin position="8"/>
        <end position="361"/>
    </location>
</feature>
<dbReference type="PANTHER" id="PTHR10961:SF46">
    <property type="entry name" value="PEROXISOMAL SARCOSINE OXIDASE"/>
    <property type="match status" value="1"/>
</dbReference>
<reference evidence="6" key="2">
    <citation type="submission" date="2023-04" db="EMBL/GenBank/DDBJ databases">
        <title>Paracnuella aquatica gen. nov., sp. nov., a member of the family Chitinophagaceae isolated from a hot spring.</title>
        <authorList>
            <person name="Wang C."/>
        </authorList>
    </citation>
    <scope>NUCLEOTIDE SEQUENCE</scope>
    <source>
        <strain evidence="6">LB-8</strain>
    </source>
</reference>
<dbReference type="SUPFAM" id="SSF54373">
    <property type="entry name" value="FAD-linked reductases, C-terminal domain"/>
    <property type="match status" value="1"/>
</dbReference>
<evidence type="ECO:0000313" key="7">
    <source>
        <dbReference type="Proteomes" id="UP001155483"/>
    </source>
</evidence>
<evidence type="ECO:0000256" key="1">
    <source>
        <dbReference type="ARBA" id="ARBA00001974"/>
    </source>
</evidence>
<evidence type="ECO:0000256" key="4">
    <source>
        <dbReference type="ARBA" id="ARBA00023002"/>
    </source>
</evidence>
<comment type="cofactor">
    <cofactor evidence="1">
        <name>FAD</name>
        <dbReference type="ChEBI" id="CHEBI:57692"/>
    </cofactor>
</comment>
<dbReference type="Proteomes" id="UP001155483">
    <property type="component" value="Unassembled WGS sequence"/>
</dbReference>
<sequence>MNSLSNPKVTVIGAGAFGGWIALHLLRSGVKVTLLDAWGPGNSRASSGGDTRVIRGAYAGDQDYIEWVARSFTLWKEAEQQWQTKIYQRTGALWMHSVDDQHAQLSIDPLHKHGLEIQHWSTADAAKRFPLLNFERIQSVYFEPEAGYLLARRSCSLVLESFVREGGNYQQTFIRPGQIVNGTMKEVKAEEGTTIKSDLFVFACGPWLGRLFPDVIGSLITPTRQEVYFFGTPQGDRRFNEEHMPVWLVFGKRFIYGIPGNDYRGFKVADDTRGEPFDPTDDNRMPTQSLINIVRDELRIYMPALADAPLLEARVCQYEQTPDSDLIIDRHPGATNVWIVGGGSGHGFKFGPALGEYVAQMILEQQQAKERFYLNRNSLMNR</sequence>
<dbReference type="InterPro" id="IPR045170">
    <property type="entry name" value="MTOX"/>
</dbReference>
<dbReference type="RefSeq" id="WP_279297557.1">
    <property type="nucleotide sequence ID" value="NZ_JAOTIF010000009.1"/>
</dbReference>
<protein>
    <submittedName>
        <fullName evidence="6">FAD-dependent oxidoreductase</fullName>
    </submittedName>
</protein>
<dbReference type="AlphaFoldDB" id="A0A9X3BHS2"/>
<dbReference type="Gene3D" id="3.30.9.10">
    <property type="entry name" value="D-Amino Acid Oxidase, subunit A, domain 2"/>
    <property type="match status" value="1"/>
</dbReference>
<evidence type="ECO:0000256" key="3">
    <source>
        <dbReference type="ARBA" id="ARBA00022827"/>
    </source>
</evidence>
<keyword evidence="4" id="KW-0560">Oxidoreductase</keyword>
<keyword evidence="2" id="KW-0285">Flavoprotein</keyword>
<dbReference type="Pfam" id="PF01266">
    <property type="entry name" value="DAO"/>
    <property type="match status" value="1"/>
</dbReference>
<proteinExistence type="predicted"/>
<dbReference type="EMBL" id="JAOTIF010000009">
    <property type="protein sequence ID" value="MCU7550117.1"/>
    <property type="molecule type" value="Genomic_DNA"/>
</dbReference>
<dbReference type="GO" id="GO:0008115">
    <property type="term" value="F:sarcosine oxidase activity"/>
    <property type="evidence" value="ECO:0007669"/>
    <property type="project" value="TreeGrafter"/>
</dbReference>
<evidence type="ECO:0000313" key="6">
    <source>
        <dbReference type="EMBL" id="MCU7550117.1"/>
    </source>
</evidence>
<keyword evidence="3" id="KW-0274">FAD</keyword>
<dbReference type="InterPro" id="IPR006076">
    <property type="entry name" value="FAD-dep_OxRdtase"/>
</dbReference>
<accession>A0A9X3BHS2</accession>
<dbReference type="InterPro" id="IPR036188">
    <property type="entry name" value="FAD/NAD-bd_sf"/>
</dbReference>
<name>A0A9X3BHS2_9BACT</name>
<comment type="caution">
    <text evidence="6">The sequence shown here is derived from an EMBL/GenBank/DDBJ whole genome shotgun (WGS) entry which is preliminary data.</text>
</comment>
<dbReference type="SUPFAM" id="SSF51905">
    <property type="entry name" value="FAD/NAD(P)-binding domain"/>
    <property type="match status" value="1"/>
</dbReference>
<evidence type="ECO:0000256" key="2">
    <source>
        <dbReference type="ARBA" id="ARBA00022630"/>
    </source>
</evidence>
<dbReference type="Gene3D" id="3.50.50.60">
    <property type="entry name" value="FAD/NAD(P)-binding domain"/>
    <property type="match status" value="1"/>
</dbReference>